<dbReference type="AlphaFoldDB" id="A0A7J7E551"/>
<dbReference type="GO" id="GO:0006338">
    <property type="term" value="P:chromatin remodeling"/>
    <property type="evidence" value="ECO:0007669"/>
    <property type="project" value="TreeGrafter"/>
</dbReference>
<evidence type="ECO:0000256" key="6">
    <source>
        <dbReference type="SAM" id="MobiDB-lite"/>
    </source>
</evidence>
<dbReference type="EMBL" id="JACDTQ010004070">
    <property type="protein sequence ID" value="KAF5910857.1"/>
    <property type="molecule type" value="Genomic_DNA"/>
</dbReference>
<dbReference type="Gene3D" id="2.60.120.340">
    <property type="entry name" value="Nucleoplasmin core domain"/>
    <property type="match status" value="1"/>
</dbReference>
<gene>
    <name evidence="8" type="ORF">HPG69_004948</name>
</gene>
<accession>A0A7J7E551</accession>
<dbReference type="GO" id="GO:0042393">
    <property type="term" value="F:histone binding"/>
    <property type="evidence" value="ECO:0007669"/>
    <property type="project" value="TreeGrafter"/>
</dbReference>
<dbReference type="GO" id="GO:0005737">
    <property type="term" value="C:cytoplasm"/>
    <property type="evidence" value="ECO:0007669"/>
    <property type="project" value="TreeGrafter"/>
</dbReference>
<name>A0A7J7E551_DICBM</name>
<evidence type="ECO:0000256" key="4">
    <source>
        <dbReference type="ARBA" id="ARBA00023186"/>
    </source>
</evidence>
<comment type="subcellular location">
    <subcellularLocation>
        <location evidence="1">Nucleus</location>
        <location evidence="1">Nucleoplasm</location>
    </subcellularLocation>
</comment>
<dbReference type="InterPro" id="IPR036824">
    <property type="entry name" value="Nucleoplasmin_core_dom_sf"/>
</dbReference>
<dbReference type="GO" id="GO:0003682">
    <property type="term" value="F:chromatin binding"/>
    <property type="evidence" value="ECO:0007669"/>
    <property type="project" value="TreeGrafter"/>
</dbReference>
<evidence type="ECO:0000313" key="8">
    <source>
        <dbReference type="EMBL" id="KAF5910857.1"/>
    </source>
</evidence>
<dbReference type="GO" id="GO:0045944">
    <property type="term" value="P:positive regulation of transcription by RNA polymerase II"/>
    <property type="evidence" value="ECO:0007669"/>
    <property type="project" value="TreeGrafter"/>
</dbReference>
<reference evidence="8 9" key="1">
    <citation type="journal article" date="2020" name="Mol. Biol. Evol.">
        <title>Interspecific Gene Flow and the Evolution of Specialization in Black and White Rhinoceros.</title>
        <authorList>
            <person name="Moodley Y."/>
            <person name="Westbury M.V."/>
            <person name="Russo I.M."/>
            <person name="Gopalakrishnan S."/>
            <person name="Rakotoarivelo A."/>
            <person name="Olsen R.A."/>
            <person name="Prost S."/>
            <person name="Tunstall T."/>
            <person name="Ryder O.A."/>
            <person name="Dalen L."/>
            <person name="Bruford M.W."/>
        </authorList>
    </citation>
    <scope>NUCLEOTIDE SEQUENCE [LARGE SCALE GENOMIC DNA]</scope>
    <source>
        <strain evidence="8">SBR-YM</strain>
        <tissue evidence="8">Skin</tissue>
    </source>
</reference>
<dbReference type="SUPFAM" id="SSF69203">
    <property type="entry name" value="Nucleoplasmin-like core domain"/>
    <property type="match status" value="1"/>
</dbReference>
<dbReference type="PANTHER" id="PTHR22747:SF28">
    <property type="entry name" value="NUCLEOPHOSMIN"/>
    <property type="match status" value="1"/>
</dbReference>
<comment type="similarity">
    <text evidence="2">Belongs to the nucleoplasmin family.</text>
</comment>
<dbReference type="Pfam" id="PF03066">
    <property type="entry name" value="Nucleoplasmin"/>
    <property type="match status" value="1"/>
</dbReference>
<evidence type="ECO:0000256" key="5">
    <source>
        <dbReference type="ARBA" id="ARBA00023242"/>
    </source>
</evidence>
<evidence type="ECO:0000259" key="7">
    <source>
        <dbReference type="Pfam" id="PF03066"/>
    </source>
</evidence>
<dbReference type="InterPro" id="IPR024057">
    <property type="entry name" value="Nucleoplasmin_core_dom"/>
</dbReference>
<feature type="non-terminal residue" evidence="8">
    <location>
        <position position="1"/>
    </location>
</feature>
<dbReference type="PANTHER" id="PTHR22747">
    <property type="entry name" value="NUCLEOPLASMIN"/>
    <property type="match status" value="1"/>
</dbReference>
<dbReference type="GO" id="GO:0003723">
    <property type="term" value="F:RNA binding"/>
    <property type="evidence" value="ECO:0007669"/>
    <property type="project" value="TreeGrafter"/>
</dbReference>
<evidence type="ECO:0000256" key="2">
    <source>
        <dbReference type="ARBA" id="ARBA00010744"/>
    </source>
</evidence>
<dbReference type="GO" id="GO:1990904">
    <property type="term" value="C:ribonucleoprotein complex"/>
    <property type="evidence" value="ECO:0007669"/>
    <property type="project" value="TreeGrafter"/>
</dbReference>
<dbReference type="GO" id="GO:0000055">
    <property type="term" value="P:ribosomal large subunit export from nucleus"/>
    <property type="evidence" value="ECO:0007669"/>
    <property type="project" value="TreeGrafter"/>
</dbReference>
<evidence type="ECO:0000313" key="9">
    <source>
        <dbReference type="Proteomes" id="UP000551758"/>
    </source>
</evidence>
<dbReference type="GO" id="GO:0005730">
    <property type="term" value="C:nucleolus"/>
    <property type="evidence" value="ECO:0007669"/>
    <property type="project" value="TreeGrafter"/>
</dbReference>
<feature type="compositionally biased region" description="Basic residues" evidence="6">
    <location>
        <begin position="55"/>
        <end position="64"/>
    </location>
</feature>
<dbReference type="GO" id="GO:0042273">
    <property type="term" value="P:ribosomal large subunit biogenesis"/>
    <property type="evidence" value="ECO:0007669"/>
    <property type="project" value="TreeGrafter"/>
</dbReference>
<evidence type="ECO:0000256" key="1">
    <source>
        <dbReference type="ARBA" id="ARBA00004642"/>
    </source>
</evidence>
<dbReference type="GO" id="GO:0000056">
    <property type="term" value="P:ribosomal small subunit export from nucleus"/>
    <property type="evidence" value="ECO:0007669"/>
    <property type="project" value="TreeGrafter"/>
</dbReference>
<keyword evidence="5" id="KW-0539">Nucleus</keyword>
<proteinExistence type="inferred from homology"/>
<comment type="caution">
    <text evidence="8">The sequence shown here is derived from an EMBL/GenBank/DDBJ whole genome shotgun (WGS) entry which is preliminary data.</text>
</comment>
<keyword evidence="9" id="KW-1185">Reference proteome</keyword>
<evidence type="ECO:0000256" key="3">
    <source>
        <dbReference type="ARBA" id="ARBA00020749"/>
    </source>
</evidence>
<dbReference type="GO" id="GO:0005813">
    <property type="term" value="C:centrosome"/>
    <property type="evidence" value="ECO:0007669"/>
    <property type="project" value="TreeGrafter"/>
</dbReference>
<feature type="compositionally biased region" description="Acidic residues" evidence="6">
    <location>
        <begin position="69"/>
        <end position="86"/>
    </location>
</feature>
<protein>
    <recommendedName>
        <fullName evidence="3">Nucleophosmin</fullName>
    </recommendedName>
</protein>
<dbReference type="Proteomes" id="UP000551758">
    <property type="component" value="Unassembled WGS sequence"/>
</dbReference>
<feature type="region of interest" description="Disordered" evidence="6">
    <location>
        <begin position="55"/>
        <end position="137"/>
    </location>
</feature>
<dbReference type="GO" id="GO:0042274">
    <property type="term" value="P:ribosomal small subunit biogenesis"/>
    <property type="evidence" value="ECO:0007669"/>
    <property type="project" value="TreeGrafter"/>
</dbReference>
<feature type="domain" description="Nucleoplasmin core" evidence="7">
    <location>
        <begin position="1"/>
        <end position="51"/>
    </location>
</feature>
<feature type="compositionally biased region" description="Polar residues" evidence="6">
    <location>
        <begin position="97"/>
        <end position="109"/>
    </location>
</feature>
<dbReference type="InterPro" id="IPR004301">
    <property type="entry name" value="Nucleoplasmin"/>
</dbReference>
<keyword evidence="4" id="KW-0143">Chaperone</keyword>
<dbReference type="GO" id="GO:0010824">
    <property type="term" value="P:regulation of centrosome duplication"/>
    <property type="evidence" value="ECO:0007669"/>
    <property type="project" value="TreeGrafter"/>
</dbReference>
<sequence>TVSLGAGTKDELHLVDAETTCYEGSPIKVKLAILKMSVQPVVSLGGFDITSRSKVPQKKVKLAAHKNGEDEDEDEDNDDNDFDEEEAKEKASVKKSTCNTPTKSAQKTNQNEKDSKPLALRSEGQDPSKNRKKLLKH</sequence>
<dbReference type="GO" id="GO:0005654">
    <property type="term" value="C:nucleoplasm"/>
    <property type="evidence" value="ECO:0007669"/>
    <property type="project" value="UniProtKB-SubCell"/>
</dbReference>
<organism evidence="8 9">
    <name type="scientific">Diceros bicornis minor</name>
    <name type="common">South-central black rhinoceros</name>
    <dbReference type="NCBI Taxonomy" id="77932"/>
    <lineage>
        <taxon>Eukaryota</taxon>
        <taxon>Metazoa</taxon>
        <taxon>Chordata</taxon>
        <taxon>Craniata</taxon>
        <taxon>Vertebrata</taxon>
        <taxon>Euteleostomi</taxon>
        <taxon>Mammalia</taxon>
        <taxon>Eutheria</taxon>
        <taxon>Laurasiatheria</taxon>
        <taxon>Perissodactyla</taxon>
        <taxon>Rhinocerotidae</taxon>
        <taxon>Diceros</taxon>
    </lineage>
</organism>